<dbReference type="EMBL" id="LRPC01000001">
    <property type="protein sequence ID" value="KYG77961.1"/>
    <property type="molecule type" value="Genomic_DNA"/>
</dbReference>
<protein>
    <submittedName>
        <fullName evidence="1">Uncharacterized protein</fullName>
    </submittedName>
</protein>
<dbReference type="AlphaFoldDB" id="A0A150XGY4"/>
<gene>
    <name evidence="1" type="ORF">AWW68_04110</name>
</gene>
<name>A0A150XGY4_9BACT</name>
<sequence length="333" mass="38070">MSLQAQSDIDQYLNKLGLNQALYPPQDILKTKSLVLLSVPMDESPSEWQEILDEMQAFFAEVGVDAVAYFPVDKYDASLNDPLPLPDFTFSRGIENLIILSAKEADGPIFLAITQFNKEESMWNKGASAFARLTSDLSTVWQELNTYFKTDQFQRTNLLVNENPEFFYSTIKPGVIGRSVPPQVAEFKIAMRPIVKQKYEQLPIFKVQHAYMFEEDSLMQQINLQNQQFQMLSADSTNTMELVANNENDATLRRSGFIYELKMLKAKEKTLNEWIPLPEDSTPSEKTVYKFYLDDLRTNTIFIGKEWDASENWFEALNAFVAQIQKAAASNGN</sequence>
<dbReference type="STRING" id="333140.AWW68_04110"/>
<comment type="caution">
    <text evidence="1">The sequence shown here is derived from an EMBL/GenBank/DDBJ whole genome shotgun (WGS) entry which is preliminary data.</text>
</comment>
<reference evidence="1 2" key="1">
    <citation type="submission" date="2016-01" db="EMBL/GenBank/DDBJ databases">
        <title>Genome sequencing of Roseivirga spongicola UST030701-084.</title>
        <authorList>
            <person name="Selvaratnam C."/>
            <person name="Thevarajoo S."/>
            <person name="Goh K.M."/>
            <person name="Ee R."/>
            <person name="Chan K.-G."/>
            <person name="Chong C.S."/>
        </authorList>
    </citation>
    <scope>NUCLEOTIDE SEQUENCE [LARGE SCALE GENOMIC DNA]</scope>
    <source>
        <strain evidence="1 2">UST030701-084</strain>
    </source>
</reference>
<evidence type="ECO:0000313" key="1">
    <source>
        <dbReference type="EMBL" id="KYG77961.1"/>
    </source>
</evidence>
<dbReference type="RefSeq" id="WP_068216872.1">
    <property type="nucleotide sequence ID" value="NZ_LRPC01000001.1"/>
</dbReference>
<organism evidence="1 2">
    <name type="scientific">Roseivirga spongicola</name>
    <dbReference type="NCBI Taxonomy" id="333140"/>
    <lineage>
        <taxon>Bacteria</taxon>
        <taxon>Pseudomonadati</taxon>
        <taxon>Bacteroidota</taxon>
        <taxon>Cytophagia</taxon>
        <taxon>Cytophagales</taxon>
        <taxon>Roseivirgaceae</taxon>
        <taxon>Roseivirga</taxon>
    </lineage>
</organism>
<dbReference type="Proteomes" id="UP000075606">
    <property type="component" value="Unassembled WGS sequence"/>
</dbReference>
<accession>A0A150XGY4</accession>
<keyword evidence="2" id="KW-1185">Reference proteome</keyword>
<proteinExistence type="predicted"/>
<evidence type="ECO:0000313" key="2">
    <source>
        <dbReference type="Proteomes" id="UP000075606"/>
    </source>
</evidence>